<evidence type="ECO:0000313" key="2">
    <source>
        <dbReference type="Proteomes" id="UP000316079"/>
    </source>
</evidence>
<evidence type="ECO:0008006" key="3">
    <source>
        <dbReference type="Google" id="ProtNLM"/>
    </source>
</evidence>
<dbReference type="EMBL" id="SRMA01025539">
    <property type="protein sequence ID" value="TRY93452.1"/>
    <property type="molecule type" value="Genomic_DNA"/>
</dbReference>
<dbReference type="Proteomes" id="UP000316079">
    <property type="component" value="Unassembled WGS sequence"/>
</dbReference>
<dbReference type="AlphaFoldDB" id="A0A553QU09"/>
<feature type="non-terminal residue" evidence="1">
    <location>
        <position position="353"/>
    </location>
</feature>
<sequence>QEWLNEIVETDTGDGPDKSVKLYDIFSYGANGIVCKICSDAKIKGEFSTGKTWTEWKLDYLKRHLTQKCHVDAVKALYNRKHGTAINQLLGESRELREKRIDLSNKSKSNPEQVKILIDNVLLAIKMNASMLSVQEIHNHLAKYVNIPDSWRSKNYAFEFVESINAVVQAEIMESLRNASAHTLIVDESTDITVHKIRSSVKKTKFDELACVLEVDSLSFTPLNEVRWLSRYQAVNAFLRNYSLLTEYCKKEVDNDDPIAKYCLKKLSDPKYKDAITVLGDVLDELAQLSVSLQRSNLSIIDAHCFARYLGHQVFWSNRVNELLGKHDSAINTADIILFVSKVCDHLDARFPE</sequence>
<protein>
    <recommendedName>
        <fullName evidence="3">DUF4371 domain-containing protein</fullName>
    </recommendedName>
</protein>
<name>A0A553QU09_9TELE</name>
<keyword evidence="2" id="KW-1185">Reference proteome</keyword>
<dbReference type="OrthoDB" id="8930602at2759"/>
<reference evidence="1 2" key="1">
    <citation type="journal article" date="2019" name="Sci. Data">
        <title>Hybrid genome assembly and annotation of Danionella translucida.</title>
        <authorList>
            <person name="Kadobianskyi M."/>
            <person name="Schulze L."/>
            <person name="Schuelke M."/>
            <person name="Judkewitz B."/>
        </authorList>
    </citation>
    <scope>NUCLEOTIDE SEQUENCE [LARGE SCALE GENOMIC DNA]</scope>
    <source>
        <strain evidence="1 2">Bolton</strain>
    </source>
</reference>
<feature type="non-terminal residue" evidence="1">
    <location>
        <position position="1"/>
    </location>
</feature>
<organism evidence="1 2">
    <name type="scientific">Danionella cerebrum</name>
    <dbReference type="NCBI Taxonomy" id="2873325"/>
    <lineage>
        <taxon>Eukaryota</taxon>
        <taxon>Metazoa</taxon>
        <taxon>Chordata</taxon>
        <taxon>Craniata</taxon>
        <taxon>Vertebrata</taxon>
        <taxon>Euteleostomi</taxon>
        <taxon>Actinopterygii</taxon>
        <taxon>Neopterygii</taxon>
        <taxon>Teleostei</taxon>
        <taxon>Ostariophysi</taxon>
        <taxon>Cypriniformes</taxon>
        <taxon>Danionidae</taxon>
        <taxon>Danioninae</taxon>
        <taxon>Danionella</taxon>
    </lineage>
</organism>
<evidence type="ECO:0000313" key="1">
    <source>
        <dbReference type="EMBL" id="TRY93452.1"/>
    </source>
</evidence>
<dbReference type="PANTHER" id="PTHR46880">
    <property type="entry name" value="RAS-ASSOCIATING DOMAIN-CONTAINING PROTEIN"/>
    <property type="match status" value="1"/>
</dbReference>
<dbReference type="PANTHER" id="PTHR46880:SF8">
    <property type="entry name" value="E3 SUMO-PROTEIN LIGASE KIAA1586"/>
    <property type="match status" value="1"/>
</dbReference>
<accession>A0A553QU09</accession>
<gene>
    <name evidence="1" type="ORF">DNTS_005747</name>
</gene>
<proteinExistence type="predicted"/>
<comment type="caution">
    <text evidence="1">The sequence shown here is derived from an EMBL/GenBank/DDBJ whole genome shotgun (WGS) entry which is preliminary data.</text>
</comment>